<feature type="transmembrane region" description="Helical" evidence="7">
    <location>
        <begin position="374"/>
        <end position="393"/>
    </location>
</feature>
<dbReference type="EMBL" id="NIOF01000003">
    <property type="protein sequence ID" value="OWQ91356.1"/>
    <property type="molecule type" value="Genomic_DNA"/>
</dbReference>
<keyword evidence="4 7" id="KW-1133">Transmembrane helix</keyword>
<accession>A0A246JF99</accession>
<keyword evidence="2" id="KW-1003">Cell membrane</keyword>
<dbReference type="Pfam" id="PF02687">
    <property type="entry name" value="FtsX"/>
    <property type="match status" value="1"/>
</dbReference>
<feature type="domain" description="MacB-like periplasmic core" evidence="9">
    <location>
        <begin position="56"/>
        <end position="249"/>
    </location>
</feature>
<dbReference type="InterPro" id="IPR003838">
    <property type="entry name" value="ABC3_permease_C"/>
</dbReference>
<dbReference type="InterPro" id="IPR050250">
    <property type="entry name" value="Macrolide_Exporter_MacB"/>
</dbReference>
<keyword evidence="11" id="KW-1185">Reference proteome</keyword>
<organism evidence="10 11">
    <name type="scientific">Roseateles aquatilis</name>
    <dbReference type="NCBI Taxonomy" id="431061"/>
    <lineage>
        <taxon>Bacteria</taxon>
        <taxon>Pseudomonadati</taxon>
        <taxon>Pseudomonadota</taxon>
        <taxon>Betaproteobacteria</taxon>
        <taxon>Burkholderiales</taxon>
        <taxon>Sphaerotilaceae</taxon>
        <taxon>Roseateles</taxon>
    </lineage>
</organism>
<evidence type="ECO:0000256" key="5">
    <source>
        <dbReference type="ARBA" id="ARBA00023136"/>
    </source>
</evidence>
<dbReference type="RefSeq" id="WP_088384583.1">
    <property type="nucleotide sequence ID" value="NZ_NIOF01000003.1"/>
</dbReference>
<evidence type="ECO:0000256" key="3">
    <source>
        <dbReference type="ARBA" id="ARBA00022692"/>
    </source>
</evidence>
<dbReference type="InterPro" id="IPR025857">
    <property type="entry name" value="MacB_PCD"/>
</dbReference>
<evidence type="ECO:0000313" key="10">
    <source>
        <dbReference type="EMBL" id="OWQ91356.1"/>
    </source>
</evidence>
<gene>
    <name evidence="10" type="ORF">CDN99_09315</name>
</gene>
<feature type="domain" description="ABC3 transporter permease C-terminal" evidence="8">
    <location>
        <begin position="294"/>
        <end position="403"/>
    </location>
</feature>
<evidence type="ECO:0000256" key="7">
    <source>
        <dbReference type="SAM" id="Phobius"/>
    </source>
</evidence>
<feature type="transmembrane region" description="Helical" evidence="7">
    <location>
        <begin position="20"/>
        <end position="39"/>
    </location>
</feature>
<evidence type="ECO:0000259" key="8">
    <source>
        <dbReference type="Pfam" id="PF02687"/>
    </source>
</evidence>
<protein>
    <submittedName>
        <fullName evidence="10">ABC transporter permease</fullName>
    </submittedName>
</protein>
<dbReference type="Proteomes" id="UP000197468">
    <property type="component" value="Unassembled WGS sequence"/>
</dbReference>
<evidence type="ECO:0000256" key="1">
    <source>
        <dbReference type="ARBA" id="ARBA00004651"/>
    </source>
</evidence>
<reference evidence="10 11" key="1">
    <citation type="journal article" date="2008" name="Int. J. Syst. Evol. Microbiol.">
        <title>Description of Roseateles aquatilis sp. nov. and Roseateles terrae sp. nov., in the class Betaproteobacteria, and emended description of the genus Roseateles.</title>
        <authorList>
            <person name="Gomila M."/>
            <person name="Bowien B."/>
            <person name="Falsen E."/>
            <person name="Moore E.R."/>
            <person name="Lalucat J."/>
        </authorList>
    </citation>
    <scope>NUCLEOTIDE SEQUENCE [LARGE SCALE GENOMIC DNA]</scope>
    <source>
        <strain evidence="10 11">CCUG 48205</strain>
    </source>
</reference>
<dbReference type="Pfam" id="PF12704">
    <property type="entry name" value="MacB_PCD"/>
    <property type="match status" value="1"/>
</dbReference>
<dbReference type="AlphaFoldDB" id="A0A246JF99"/>
<dbReference type="PANTHER" id="PTHR30572">
    <property type="entry name" value="MEMBRANE COMPONENT OF TRANSPORTER-RELATED"/>
    <property type="match status" value="1"/>
</dbReference>
<sequence>MDILPILSTLKRHKTAAGLIVLQIALTCAIVCNALFLIFQRVERINEPTGMAESELVVLSLSSMARVENPEPQTQADLAALKQVPGVVSASLTNQFPFGRNNNNSGVRLTADRNTSTRVVANHTTAGPGFISTMGLRLAEGRDFQPDEFVMGSTLDANPDPRVPAVIVNQRLAQRLFPGESALGKGIYVYGNEPQRIVGVLESLPSTSPGSQDESDLHTMLMPVQPSFRGGTFMIRVAPGADPQAVLKAAGEKLLGNSPGLRRMVREQDTFLKLRDDYYRRDRSMVQLLIGVCVGLLVVTAFGIVGLASFWVQQRTRMIGTRRALGATRGQILRYFQTENLLLTTVGIVLGMVGAYGISVLLMQHYELPRLPALYLPLGALVLWTLGQIAVLAPARRAAALPPVAALRGG</sequence>
<dbReference type="GO" id="GO:0005886">
    <property type="term" value="C:plasma membrane"/>
    <property type="evidence" value="ECO:0007669"/>
    <property type="project" value="UniProtKB-SubCell"/>
</dbReference>
<dbReference type="OrthoDB" id="9770036at2"/>
<keyword evidence="3 7" id="KW-0812">Transmembrane</keyword>
<evidence type="ECO:0000256" key="4">
    <source>
        <dbReference type="ARBA" id="ARBA00022989"/>
    </source>
</evidence>
<name>A0A246JF99_9BURK</name>
<feature type="transmembrane region" description="Helical" evidence="7">
    <location>
        <begin position="341"/>
        <end position="362"/>
    </location>
</feature>
<evidence type="ECO:0000259" key="9">
    <source>
        <dbReference type="Pfam" id="PF12704"/>
    </source>
</evidence>
<dbReference type="GO" id="GO:0022857">
    <property type="term" value="F:transmembrane transporter activity"/>
    <property type="evidence" value="ECO:0007669"/>
    <property type="project" value="TreeGrafter"/>
</dbReference>
<feature type="transmembrane region" description="Helical" evidence="7">
    <location>
        <begin position="288"/>
        <end position="312"/>
    </location>
</feature>
<evidence type="ECO:0000256" key="2">
    <source>
        <dbReference type="ARBA" id="ARBA00022475"/>
    </source>
</evidence>
<comment type="subcellular location">
    <subcellularLocation>
        <location evidence="1">Cell membrane</location>
        <topology evidence="1">Multi-pass membrane protein</topology>
    </subcellularLocation>
</comment>
<keyword evidence="5 7" id="KW-0472">Membrane</keyword>
<comment type="caution">
    <text evidence="10">The sequence shown here is derived from an EMBL/GenBank/DDBJ whole genome shotgun (WGS) entry which is preliminary data.</text>
</comment>
<comment type="similarity">
    <text evidence="6">Belongs to the ABC-4 integral membrane protein family.</text>
</comment>
<evidence type="ECO:0000313" key="11">
    <source>
        <dbReference type="Proteomes" id="UP000197468"/>
    </source>
</evidence>
<evidence type="ECO:0000256" key="6">
    <source>
        <dbReference type="ARBA" id="ARBA00038076"/>
    </source>
</evidence>
<proteinExistence type="inferred from homology"/>
<dbReference type="PANTHER" id="PTHR30572:SF4">
    <property type="entry name" value="ABC TRANSPORTER PERMEASE YTRF"/>
    <property type="match status" value="1"/>
</dbReference>